<accession>A0A1Z5JV74</accession>
<organism evidence="1 2">
    <name type="scientific">Fistulifera solaris</name>
    <name type="common">Oleaginous diatom</name>
    <dbReference type="NCBI Taxonomy" id="1519565"/>
    <lineage>
        <taxon>Eukaryota</taxon>
        <taxon>Sar</taxon>
        <taxon>Stramenopiles</taxon>
        <taxon>Ochrophyta</taxon>
        <taxon>Bacillariophyta</taxon>
        <taxon>Bacillariophyceae</taxon>
        <taxon>Bacillariophycidae</taxon>
        <taxon>Naviculales</taxon>
        <taxon>Naviculaceae</taxon>
        <taxon>Fistulifera</taxon>
    </lineage>
</organism>
<dbReference type="InParanoid" id="A0A1Z5JV74"/>
<proteinExistence type="predicted"/>
<comment type="caution">
    <text evidence="1">The sequence shown here is derived from an EMBL/GenBank/DDBJ whole genome shotgun (WGS) entry which is preliminary data.</text>
</comment>
<reference evidence="1 2" key="1">
    <citation type="journal article" date="2015" name="Plant Cell">
        <title>Oil accumulation by the oleaginous diatom Fistulifera solaris as revealed by the genome and transcriptome.</title>
        <authorList>
            <person name="Tanaka T."/>
            <person name="Maeda Y."/>
            <person name="Veluchamy A."/>
            <person name="Tanaka M."/>
            <person name="Abida H."/>
            <person name="Marechal E."/>
            <person name="Bowler C."/>
            <person name="Muto M."/>
            <person name="Sunaga Y."/>
            <person name="Tanaka M."/>
            <person name="Yoshino T."/>
            <person name="Taniguchi T."/>
            <person name="Fukuda Y."/>
            <person name="Nemoto M."/>
            <person name="Matsumoto M."/>
            <person name="Wong P.S."/>
            <person name="Aburatani S."/>
            <person name="Fujibuchi W."/>
        </authorList>
    </citation>
    <scope>NUCLEOTIDE SEQUENCE [LARGE SCALE GENOMIC DNA]</scope>
    <source>
        <strain evidence="1 2">JPCC DA0580</strain>
    </source>
</reference>
<evidence type="ECO:0000313" key="2">
    <source>
        <dbReference type="Proteomes" id="UP000198406"/>
    </source>
</evidence>
<gene>
    <name evidence="1" type="ORF">FisN_18Hu160</name>
</gene>
<keyword evidence="2" id="KW-1185">Reference proteome</keyword>
<dbReference type="EMBL" id="BDSP01000123">
    <property type="protein sequence ID" value="GAX17950.1"/>
    <property type="molecule type" value="Genomic_DNA"/>
</dbReference>
<evidence type="ECO:0000313" key="1">
    <source>
        <dbReference type="EMBL" id="GAX17950.1"/>
    </source>
</evidence>
<sequence length="200" mass="23395">MMHVLCLPNQPIFHSERKEDERVQPCGKKRLRVHFDSKKYEAIDVKVHVSEPAREQDDKWLSQEELLRMQKRQRYHAAQILAKSPSYSSSIRALMDTHKELEGSKKMSVKRHISCVSENDCRGLERQVVDRLNFLRKENVRITLSLQAQLKEKGLWGTEYASEMIRKRSASISRPLRQLASHLAQLDEWEAKQGTLYKVA</sequence>
<protein>
    <submittedName>
        <fullName evidence="1">Uncharacterized protein</fullName>
    </submittedName>
</protein>
<name>A0A1Z5JV74_FISSO</name>
<dbReference type="AlphaFoldDB" id="A0A1Z5JV74"/>
<dbReference type="Proteomes" id="UP000198406">
    <property type="component" value="Unassembled WGS sequence"/>
</dbReference>